<evidence type="ECO:0000256" key="3">
    <source>
        <dbReference type="ARBA" id="ARBA00022679"/>
    </source>
</evidence>
<accession>A0A444J620</accession>
<keyword evidence="3 6" id="KW-0808">Transferase</keyword>
<keyword evidence="4" id="KW-1133">Transmembrane helix</keyword>
<dbReference type="EMBL" id="MTKQ01000085">
    <property type="protein sequence ID" value="RWX48512.1"/>
    <property type="molecule type" value="Genomic_DNA"/>
</dbReference>
<dbReference type="Proteomes" id="UP000286862">
    <property type="component" value="Unassembled WGS sequence"/>
</dbReference>
<gene>
    <name evidence="6" type="ORF">VT99_10853</name>
</gene>
<feature type="domain" description="Glycosyltransferase 2-like" evidence="5">
    <location>
        <begin position="4"/>
        <end position="160"/>
    </location>
</feature>
<dbReference type="Pfam" id="PF00535">
    <property type="entry name" value="Glycos_transf_2"/>
    <property type="match status" value="1"/>
</dbReference>
<dbReference type="InterPro" id="IPR029044">
    <property type="entry name" value="Nucleotide-diphossugar_trans"/>
</dbReference>
<evidence type="ECO:0000313" key="7">
    <source>
        <dbReference type="Proteomes" id="UP000286862"/>
    </source>
</evidence>
<organism evidence="6 7">
    <name type="scientific">Candidatus Electrothrix marina</name>
    <dbReference type="NCBI Taxonomy" id="1859130"/>
    <lineage>
        <taxon>Bacteria</taxon>
        <taxon>Pseudomonadati</taxon>
        <taxon>Thermodesulfobacteriota</taxon>
        <taxon>Desulfobulbia</taxon>
        <taxon>Desulfobulbales</taxon>
        <taxon>Desulfobulbaceae</taxon>
        <taxon>Candidatus Electrothrix</taxon>
    </lineage>
</organism>
<name>A0A444J620_9BACT</name>
<evidence type="ECO:0000256" key="2">
    <source>
        <dbReference type="ARBA" id="ARBA00022676"/>
    </source>
</evidence>
<reference evidence="6 7" key="1">
    <citation type="submission" date="2017-01" db="EMBL/GenBank/DDBJ databases">
        <title>The cable genome- insights into the physiology and evolution of filamentous bacteria capable of sulfide oxidation via long distance electron transfer.</title>
        <authorList>
            <person name="Schreiber L."/>
            <person name="Bjerg J.T."/>
            <person name="Boggild A."/>
            <person name="Van De Vossenberg J."/>
            <person name="Meysman F."/>
            <person name="Nielsen L.P."/>
            <person name="Schramm A."/>
            <person name="Kjeldsen K.U."/>
        </authorList>
    </citation>
    <scope>NUCLEOTIDE SEQUENCE [LARGE SCALE GENOMIC DNA]</scope>
    <source>
        <strain evidence="6">A2</strain>
    </source>
</reference>
<evidence type="ECO:0000313" key="6">
    <source>
        <dbReference type="EMBL" id="RWX48512.1"/>
    </source>
</evidence>
<evidence type="ECO:0000256" key="1">
    <source>
        <dbReference type="ARBA" id="ARBA00006739"/>
    </source>
</evidence>
<dbReference type="PANTHER" id="PTHR43179">
    <property type="entry name" value="RHAMNOSYLTRANSFERASE WBBL"/>
    <property type="match status" value="1"/>
</dbReference>
<feature type="transmembrane region" description="Helical" evidence="4">
    <location>
        <begin position="228"/>
        <end position="250"/>
    </location>
</feature>
<evidence type="ECO:0000259" key="5">
    <source>
        <dbReference type="Pfam" id="PF00535"/>
    </source>
</evidence>
<sequence>MKISLVILTCNRKDSVFSLLKSIENQTDGPHEIIVVDNASEDGTLNLIADFFADVLVVGLDHNMGASGRNEGIKKASGDIIITLDDDVFFSSSSDLAKIEKKFKQDQNISVLNFRILDGETKRVIPFNWFHPYKMEDYADIDFLTDYISEGAVAFRREVFAMVGYYPEEFFISHEGPDLAYRLLDAGLDIYYTADVSVIHKCSTEHRVSWRNTYYDTRNQIWLAVRNLPLIMAISHISYRLLTTLLFALWRRQLKWYFKAVFDGFKGIKDEIHKRKVISKETIRKIKRIRKNKPGFGYKLLSFIKRANAINKKFAR</sequence>
<comment type="caution">
    <text evidence="6">The sequence shown here is derived from an EMBL/GenBank/DDBJ whole genome shotgun (WGS) entry which is preliminary data.</text>
</comment>
<dbReference type="SUPFAM" id="SSF53448">
    <property type="entry name" value="Nucleotide-diphospho-sugar transferases"/>
    <property type="match status" value="1"/>
</dbReference>
<dbReference type="AlphaFoldDB" id="A0A444J620"/>
<dbReference type="PANTHER" id="PTHR43179:SF12">
    <property type="entry name" value="GALACTOFURANOSYLTRANSFERASE GLFT2"/>
    <property type="match status" value="1"/>
</dbReference>
<comment type="similarity">
    <text evidence="1">Belongs to the glycosyltransferase 2 family.</text>
</comment>
<dbReference type="GO" id="GO:0016757">
    <property type="term" value="F:glycosyltransferase activity"/>
    <property type="evidence" value="ECO:0007669"/>
    <property type="project" value="UniProtKB-KW"/>
</dbReference>
<proteinExistence type="inferred from homology"/>
<keyword evidence="4" id="KW-0472">Membrane</keyword>
<keyword evidence="2" id="KW-0328">Glycosyltransferase</keyword>
<dbReference type="InterPro" id="IPR001173">
    <property type="entry name" value="Glyco_trans_2-like"/>
</dbReference>
<protein>
    <submittedName>
        <fullName evidence="6">Glycosyl transferase family 2</fullName>
    </submittedName>
</protein>
<evidence type="ECO:0000256" key="4">
    <source>
        <dbReference type="SAM" id="Phobius"/>
    </source>
</evidence>
<dbReference type="Gene3D" id="3.90.550.10">
    <property type="entry name" value="Spore Coat Polysaccharide Biosynthesis Protein SpsA, Chain A"/>
    <property type="match status" value="1"/>
</dbReference>
<keyword evidence="4" id="KW-0812">Transmembrane</keyword>